<dbReference type="Proteomes" id="UP000568050">
    <property type="component" value="Unassembled WGS sequence"/>
</dbReference>
<evidence type="ECO:0000313" key="3">
    <source>
        <dbReference type="Proteomes" id="UP000568050"/>
    </source>
</evidence>
<reference evidence="2 3" key="1">
    <citation type="submission" date="2020-08" db="EMBL/GenBank/DDBJ databases">
        <title>Sequencing the genomes of 1000 actinobacteria strains.</title>
        <authorList>
            <person name="Klenk H.-P."/>
        </authorList>
    </citation>
    <scope>NUCLEOTIDE SEQUENCE [LARGE SCALE GENOMIC DNA]</scope>
    <source>
        <strain evidence="2 3">DSM 23040</strain>
    </source>
</reference>
<proteinExistence type="predicted"/>
<dbReference type="GO" id="GO:0016747">
    <property type="term" value="F:acyltransferase activity, transferring groups other than amino-acyl groups"/>
    <property type="evidence" value="ECO:0007669"/>
    <property type="project" value="InterPro"/>
</dbReference>
<dbReference type="PANTHER" id="PTHR43792:SF1">
    <property type="entry name" value="N-ACETYLTRANSFERASE DOMAIN-CONTAINING PROTEIN"/>
    <property type="match status" value="1"/>
</dbReference>
<dbReference type="Gene3D" id="3.40.630.30">
    <property type="match status" value="1"/>
</dbReference>
<keyword evidence="2" id="KW-0808">Transferase</keyword>
<dbReference type="EMBL" id="JACHWP010000001">
    <property type="protein sequence ID" value="MBB3022699.1"/>
    <property type="molecule type" value="Genomic_DNA"/>
</dbReference>
<dbReference type="InterPro" id="IPR016181">
    <property type="entry name" value="Acyl_CoA_acyltransferase"/>
</dbReference>
<dbReference type="SUPFAM" id="SSF55729">
    <property type="entry name" value="Acyl-CoA N-acyltransferases (Nat)"/>
    <property type="match status" value="1"/>
</dbReference>
<comment type="caution">
    <text evidence="2">The sequence shown here is derived from an EMBL/GenBank/DDBJ whole genome shotgun (WGS) entry which is preliminary data.</text>
</comment>
<dbReference type="InterPro" id="IPR000182">
    <property type="entry name" value="GNAT_dom"/>
</dbReference>
<gene>
    <name evidence="2" type="ORF">FHX50_000947</name>
</gene>
<evidence type="ECO:0000259" key="1">
    <source>
        <dbReference type="PROSITE" id="PS51186"/>
    </source>
</evidence>
<sequence length="182" mass="20055">MNTEGTNVWPVRLTTDRLSIREPSERDRPALIELITADRARDYLGGAVGFASRQALELSPLGLTWGRWVIAATSADGVEDHTDDAPADRMLGIVTLSYDREELELTYALLPNCVGFGYAAEACHAVLDWAAENLPDEHVIAVTASRNKRSVALLKRLGFTTRKGLTEFGEQCLLMERPLALD</sequence>
<organism evidence="2 3">
    <name type="scientific">Helcobacillus massiliensis</name>
    <dbReference type="NCBI Taxonomy" id="521392"/>
    <lineage>
        <taxon>Bacteria</taxon>
        <taxon>Bacillati</taxon>
        <taxon>Actinomycetota</taxon>
        <taxon>Actinomycetes</taxon>
        <taxon>Micrococcales</taxon>
        <taxon>Dermabacteraceae</taxon>
        <taxon>Helcobacillus</taxon>
    </lineage>
</organism>
<dbReference type="PANTHER" id="PTHR43792">
    <property type="entry name" value="GNAT FAMILY, PUTATIVE (AFU_ORTHOLOGUE AFUA_3G00765)-RELATED-RELATED"/>
    <property type="match status" value="1"/>
</dbReference>
<dbReference type="AlphaFoldDB" id="A0A839QV25"/>
<dbReference type="RefSeq" id="WP_183374950.1">
    <property type="nucleotide sequence ID" value="NZ_CBCSFZ010000004.1"/>
</dbReference>
<dbReference type="PROSITE" id="PS51186">
    <property type="entry name" value="GNAT"/>
    <property type="match status" value="1"/>
</dbReference>
<keyword evidence="3" id="KW-1185">Reference proteome</keyword>
<accession>A0A839QV25</accession>
<feature type="domain" description="N-acetyltransferase" evidence="1">
    <location>
        <begin position="18"/>
        <end position="180"/>
    </location>
</feature>
<dbReference type="Pfam" id="PF13302">
    <property type="entry name" value="Acetyltransf_3"/>
    <property type="match status" value="1"/>
</dbReference>
<name>A0A839QV25_9MICO</name>
<protein>
    <submittedName>
        <fullName evidence="2">RimJ/RimL family protein N-acetyltransferase</fullName>
    </submittedName>
</protein>
<evidence type="ECO:0000313" key="2">
    <source>
        <dbReference type="EMBL" id="MBB3022699.1"/>
    </source>
</evidence>
<dbReference type="InterPro" id="IPR051531">
    <property type="entry name" value="N-acetyltransferase"/>
</dbReference>